<reference evidence="1 2" key="1">
    <citation type="submission" date="2023-04" db="EMBL/GenBank/DDBJ databases">
        <title>Two novel species of Flavobacterium.</title>
        <authorList>
            <person name="Liu Q."/>
            <person name="Xin Y.-H."/>
        </authorList>
    </citation>
    <scope>NUCLEOTIDE SEQUENCE [LARGE SCALE GENOMIC DNA]</scope>
    <source>
        <strain evidence="1 2">LB2P87</strain>
    </source>
</reference>
<organism evidence="1 2">
    <name type="scientific">Flavobacterium yafengii</name>
    <dbReference type="NCBI Taxonomy" id="3041253"/>
    <lineage>
        <taxon>Bacteria</taxon>
        <taxon>Pseudomonadati</taxon>
        <taxon>Bacteroidota</taxon>
        <taxon>Flavobacteriia</taxon>
        <taxon>Flavobacteriales</taxon>
        <taxon>Flavobacteriaceae</taxon>
        <taxon>Flavobacterium</taxon>
    </lineage>
</organism>
<comment type="caution">
    <text evidence="1">The sequence shown here is derived from an EMBL/GenBank/DDBJ whole genome shotgun (WGS) entry which is preliminary data.</text>
</comment>
<name>A0AAW6TUN7_9FLAO</name>
<evidence type="ECO:0000313" key="2">
    <source>
        <dbReference type="Proteomes" id="UP001228643"/>
    </source>
</evidence>
<dbReference type="SUPFAM" id="SSF158446">
    <property type="entry name" value="IVS-encoded protein-like"/>
    <property type="match status" value="1"/>
</dbReference>
<sequence>MSKDLGYITETDYVFLFELCTRIKMMLYKLIKSLTA</sequence>
<dbReference type="AlphaFoldDB" id="A0AAW6TUN7"/>
<proteinExistence type="predicted"/>
<dbReference type="EMBL" id="JASCRY010000004">
    <property type="protein sequence ID" value="MDI5950762.1"/>
    <property type="molecule type" value="Genomic_DNA"/>
</dbReference>
<keyword evidence="2" id="KW-1185">Reference proteome</keyword>
<dbReference type="InterPro" id="IPR036583">
    <property type="entry name" value="23S_rRNA_IVS_sf"/>
</dbReference>
<evidence type="ECO:0000313" key="1">
    <source>
        <dbReference type="EMBL" id="MDI5950762.1"/>
    </source>
</evidence>
<dbReference type="Proteomes" id="UP001228643">
    <property type="component" value="Unassembled WGS sequence"/>
</dbReference>
<gene>
    <name evidence="1" type="ORF">QLS97_13980</name>
</gene>
<evidence type="ECO:0008006" key="3">
    <source>
        <dbReference type="Google" id="ProtNLM"/>
    </source>
</evidence>
<accession>A0AAW6TUN7</accession>
<protein>
    <recommendedName>
        <fullName evidence="3">Four helix bundle protein</fullName>
    </recommendedName>
</protein>